<proteinExistence type="predicted"/>
<feature type="region of interest" description="Disordered" evidence="1">
    <location>
        <begin position="99"/>
        <end position="118"/>
    </location>
</feature>
<comment type="caution">
    <text evidence="2">The sequence shown here is derived from an EMBL/GenBank/DDBJ whole genome shotgun (WGS) entry which is preliminary data.</text>
</comment>
<protein>
    <recommendedName>
        <fullName evidence="4">Flagellar protein FlgN</fullName>
    </recommendedName>
</protein>
<accession>A0A8B2NGP7</accession>
<keyword evidence="3" id="KW-1185">Reference proteome</keyword>
<evidence type="ECO:0000313" key="2">
    <source>
        <dbReference type="EMBL" id="RAH98301.1"/>
    </source>
</evidence>
<organism evidence="2 3">
    <name type="scientific">Acuticoccus sediminis</name>
    <dbReference type="NCBI Taxonomy" id="2184697"/>
    <lineage>
        <taxon>Bacteria</taxon>
        <taxon>Pseudomonadati</taxon>
        <taxon>Pseudomonadota</taxon>
        <taxon>Alphaproteobacteria</taxon>
        <taxon>Hyphomicrobiales</taxon>
        <taxon>Amorphaceae</taxon>
        <taxon>Acuticoccus</taxon>
    </lineage>
</organism>
<dbReference type="OrthoDB" id="7889141at2"/>
<dbReference type="Proteomes" id="UP000249590">
    <property type="component" value="Unassembled WGS sequence"/>
</dbReference>
<reference evidence="2 3" key="1">
    <citation type="submission" date="2018-05" db="EMBL/GenBank/DDBJ databases">
        <title>Acuticoccus sediminis sp. nov., isolated from deep-sea sediment of Indian Ocean.</title>
        <authorList>
            <person name="Liu X."/>
            <person name="Lai Q."/>
            <person name="Du Y."/>
            <person name="Sun F."/>
            <person name="Zhang X."/>
            <person name="Wang S."/>
            <person name="Shao Z."/>
        </authorList>
    </citation>
    <scope>NUCLEOTIDE SEQUENCE [LARGE SCALE GENOMIC DNA]</scope>
    <source>
        <strain evidence="2 3">PTG4-2</strain>
    </source>
</reference>
<dbReference type="EMBL" id="QHHQ01000007">
    <property type="protein sequence ID" value="RAH98301.1"/>
    <property type="molecule type" value="Genomic_DNA"/>
</dbReference>
<dbReference type="AlphaFoldDB" id="A0A8B2NGP7"/>
<gene>
    <name evidence="2" type="ORF">DLJ53_26700</name>
</gene>
<sequence>MTTGITSAVSRLEGLIDTSIAAMKASASIDDKALADAKGRALLELSRLGHYRPGDDEQLLEQVRRLRTKLATEEKLLMRRLEAARVIAEIVTEAVLAEESDGTYEPRPRMMSGLEALQ</sequence>
<evidence type="ECO:0000256" key="1">
    <source>
        <dbReference type="SAM" id="MobiDB-lite"/>
    </source>
</evidence>
<evidence type="ECO:0008006" key="4">
    <source>
        <dbReference type="Google" id="ProtNLM"/>
    </source>
</evidence>
<name>A0A8B2NGP7_9HYPH</name>
<evidence type="ECO:0000313" key="3">
    <source>
        <dbReference type="Proteomes" id="UP000249590"/>
    </source>
</evidence>
<dbReference type="RefSeq" id="WP_111351119.1">
    <property type="nucleotide sequence ID" value="NZ_JAIWKD010000006.1"/>
</dbReference>